<dbReference type="GO" id="GO:0030272">
    <property type="term" value="F:5-formyltetrahydrofolate cyclo-ligase activity"/>
    <property type="evidence" value="ECO:0007669"/>
    <property type="project" value="UniProtKB-EC"/>
</dbReference>
<dbReference type="InterPro" id="IPR037171">
    <property type="entry name" value="NagB/RpiA_transferase-like"/>
</dbReference>
<keyword evidence="4" id="KW-0479">Metal-binding</keyword>
<dbReference type="Pfam" id="PF01812">
    <property type="entry name" value="5-FTHF_cyc-lig"/>
    <property type="match status" value="1"/>
</dbReference>
<dbReference type="GO" id="GO:0035999">
    <property type="term" value="P:tetrahydrofolate interconversion"/>
    <property type="evidence" value="ECO:0007669"/>
    <property type="project" value="TreeGrafter"/>
</dbReference>
<dbReference type="SUPFAM" id="SSF100950">
    <property type="entry name" value="NagB/RpiA/CoA transferase-like"/>
    <property type="match status" value="1"/>
</dbReference>
<keyword evidence="3 4" id="KW-0067">ATP-binding</keyword>
<evidence type="ECO:0000313" key="5">
    <source>
        <dbReference type="EMBL" id="QKV17255.1"/>
    </source>
</evidence>
<organism evidence="5 6">
    <name type="scientific">Oricola thermophila</name>
    <dbReference type="NCBI Taxonomy" id="2742145"/>
    <lineage>
        <taxon>Bacteria</taxon>
        <taxon>Pseudomonadati</taxon>
        <taxon>Pseudomonadota</taxon>
        <taxon>Alphaproteobacteria</taxon>
        <taxon>Hyphomicrobiales</taxon>
        <taxon>Ahrensiaceae</taxon>
        <taxon>Oricola</taxon>
    </lineage>
</organism>
<evidence type="ECO:0000256" key="3">
    <source>
        <dbReference type="ARBA" id="ARBA00022840"/>
    </source>
</evidence>
<reference evidence="5 6" key="1">
    <citation type="submission" date="2020-06" db="EMBL/GenBank/DDBJ databases">
        <title>Oricola thermophila sp. nov. isolated from a tidal sediments.</title>
        <authorList>
            <person name="Kwon K.K."/>
            <person name="Yang S.-H."/>
            <person name="Park M.-J."/>
        </authorList>
    </citation>
    <scope>NUCLEOTIDE SEQUENCE [LARGE SCALE GENOMIC DNA]</scope>
    <source>
        <strain evidence="5 6">MEBiC13590</strain>
    </source>
</reference>
<keyword evidence="6" id="KW-1185">Reference proteome</keyword>
<comment type="similarity">
    <text evidence="1 4">Belongs to the 5-formyltetrahydrofolate cyclo-ligase family.</text>
</comment>
<dbReference type="RefSeq" id="WP_175275151.1">
    <property type="nucleotide sequence ID" value="NZ_CP054836.1"/>
</dbReference>
<dbReference type="InterPro" id="IPR024185">
    <property type="entry name" value="FTHF_cligase-like_sf"/>
</dbReference>
<dbReference type="EC" id="6.3.3.2" evidence="4"/>
<protein>
    <recommendedName>
        <fullName evidence="4">5-formyltetrahydrofolate cyclo-ligase</fullName>
        <ecNumber evidence="4">6.3.3.2</ecNumber>
    </recommendedName>
</protein>
<sequence length="219" mass="24666">MNEGTFSSPPCFAHELQQGPNGYEMVDERTATDVARWRKAERERLIAARLAVPMEERIATAQKIIEALDGLTAAYSRPAVALYWPFRGEPDLRGWMVALHGQGARVALPVVVAKGRPLVFREWHPECRMERGIWNIPVPAEDRRLVPDIVVSPVVGADRDGYRLGYGGGYYDRTLASLPVRPMTVGVGHPSAEIDTIFPQPHDIPFDRMILEGRQWERK</sequence>
<comment type="cofactor">
    <cofactor evidence="4">
        <name>Mg(2+)</name>
        <dbReference type="ChEBI" id="CHEBI:18420"/>
    </cofactor>
</comment>
<evidence type="ECO:0000313" key="6">
    <source>
        <dbReference type="Proteomes" id="UP000509367"/>
    </source>
</evidence>
<dbReference type="PANTHER" id="PTHR23407:SF1">
    <property type="entry name" value="5-FORMYLTETRAHYDROFOLATE CYCLO-LIGASE"/>
    <property type="match status" value="1"/>
</dbReference>
<dbReference type="EMBL" id="CP054836">
    <property type="protein sequence ID" value="QKV17255.1"/>
    <property type="molecule type" value="Genomic_DNA"/>
</dbReference>
<dbReference type="PANTHER" id="PTHR23407">
    <property type="entry name" value="ATPASE INHIBITOR/5-FORMYLTETRAHYDROFOLATE CYCLO-LIGASE"/>
    <property type="match status" value="1"/>
</dbReference>
<name>A0A6N1VCG5_9HYPH</name>
<evidence type="ECO:0000256" key="2">
    <source>
        <dbReference type="ARBA" id="ARBA00022741"/>
    </source>
</evidence>
<dbReference type="Proteomes" id="UP000509367">
    <property type="component" value="Chromosome"/>
</dbReference>
<dbReference type="AlphaFoldDB" id="A0A6N1VCG5"/>
<dbReference type="GO" id="GO:0046872">
    <property type="term" value="F:metal ion binding"/>
    <property type="evidence" value="ECO:0007669"/>
    <property type="project" value="UniProtKB-KW"/>
</dbReference>
<evidence type="ECO:0000256" key="4">
    <source>
        <dbReference type="RuleBase" id="RU361279"/>
    </source>
</evidence>
<keyword evidence="5" id="KW-0436">Ligase</keyword>
<dbReference type="GO" id="GO:0009396">
    <property type="term" value="P:folic acid-containing compound biosynthetic process"/>
    <property type="evidence" value="ECO:0007669"/>
    <property type="project" value="TreeGrafter"/>
</dbReference>
<dbReference type="Gene3D" id="3.40.50.10420">
    <property type="entry name" value="NagB/RpiA/CoA transferase-like"/>
    <property type="match status" value="1"/>
</dbReference>
<evidence type="ECO:0000256" key="1">
    <source>
        <dbReference type="ARBA" id="ARBA00010638"/>
    </source>
</evidence>
<comment type="catalytic activity">
    <reaction evidence="4">
        <text>(6S)-5-formyl-5,6,7,8-tetrahydrofolate + ATP = (6R)-5,10-methenyltetrahydrofolate + ADP + phosphate</text>
        <dbReference type="Rhea" id="RHEA:10488"/>
        <dbReference type="ChEBI" id="CHEBI:30616"/>
        <dbReference type="ChEBI" id="CHEBI:43474"/>
        <dbReference type="ChEBI" id="CHEBI:57455"/>
        <dbReference type="ChEBI" id="CHEBI:57457"/>
        <dbReference type="ChEBI" id="CHEBI:456216"/>
        <dbReference type="EC" id="6.3.3.2"/>
    </reaction>
</comment>
<gene>
    <name evidence="5" type="ORF">HTY61_01640</name>
</gene>
<dbReference type="InterPro" id="IPR002698">
    <property type="entry name" value="FTHF_cligase"/>
</dbReference>
<dbReference type="GO" id="GO:0005524">
    <property type="term" value="F:ATP binding"/>
    <property type="evidence" value="ECO:0007669"/>
    <property type="project" value="UniProtKB-KW"/>
</dbReference>
<keyword evidence="2 4" id="KW-0547">Nucleotide-binding</keyword>
<accession>A0A6N1VCG5</accession>
<keyword evidence="4" id="KW-0460">Magnesium</keyword>
<proteinExistence type="inferred from homology"/>
<dbReference type="NCBIfam" id="TIGR02727">
    <property type="entry name" value="MTHFS_bact"/>
    <property type="match status" value="1"/>
</dbReference>
<dbReference type="KEGG" id="orm:HTY61_01640"/>